<accession>A0AAE4CMF8</accession>
<feature type="region of interest" description="Disordered" evidence="1">
    <location>
        <begin position="1"/>
        <end position="45"/>
    </location>
</feature>
<reference evidence="3" key="1">
    <citation type="submission" date="2023-07" db="EMBL/GenBank/DDBJ databases">
        <title>Sequencing the genomes of 1000 actinobacteria strains.</title>
        <authorList>
            <person name="Klenk H.-P."/>
        </authorList>
    </citation>
    <scope>NUCLEOTIDE SEQUENCE</scope>
    <source>
        <strain evidence="3">DSM 45977</strain>
    </source>
</reference>
<protein>
    <submittedName>
        <fullName evidence="3">Preprotein translocase subunit SecG</fullName>
    </submittedName>
</protein>
<evidence type="ECO:0000256" key="2">
    <source>
        <dbReference type="SAM" id="Phobius"/>
    </source>
</evidence>
<feature type="transmembrane region" description="Helical" evidence="2">
    <location>
        <begin position="105"/>
        <end position="127"/>
    </location>
</feature>
<proteinExistence type="predicted"/>
<keyword evidence="2" id="KW-1133">Transmembrane helix</keyword>
<feature type="transmembrane region" description="Helical" evidence="2">
    <location>
        <begin position="147"/>
        <end position="173"/>
    </location>
</feature>
<keyword evidence="2" id="KW-0472">Membrane</keyword>
<evidence type="ECO:0000313" key="4">
    <source>
        <dbReference type="Proteomes" id="UP001180845"/>
    </source>
</evidence>
<evidence type="ECO:0000256" key="1">
    <source>
        <dbReference type="SAM" id="MobiDB-lite"/>
    </source>
</evidence>
<feature type="transmembrane region" description="Helical" evidence="2">
    <location>
        <begin position="185"/>
        <end position="206"/>
    </location>
</feature>
<organism evidence="3 4">
    <name type="scientific">Haloactinomyces albus</name>
    <dbReference type="NCBI Taxonomy" id="1352928"/>
    <lineage>
        <taxon>Bacteria</taxon>
        <taxon>Bacillati</taxon>
        <taxon>Actinomycetota</taxon>
        <taxon>Actinomycetes</taxon>
        <taxon>Actinopolysporales</taxon>
        <taxon>Actinopolysporaceae</taxon>
        <taxon>Haloactinomyces</taxon>
    </lineage>
</organism>
<keyword evidence="2" id="KW-0812">Transmembrane</keyword>
<feature type="compositionally biased region" description="Low complexity" evidence="1">
    <location>
        <begin position="1"/>
        <end position="33"/>
    </location>
</feature>
<comment type="caution">
    <text evidence="3">The sequence shown here is derived from an EMBL/GenBank/DDBJ whole genome shotgun (WGS) entry which is preliminary data.</text>
</comment>
<evidence type="ECO:0000313" key="3">
    <source>
        <dbReference type="EMBL" id="MDR7302366.1"/>
    </source>
</evidence>
<gene>
    <name evidence="3" type="ORF">JOF55_002547</name>
</gene>
<dbReference type="EMBL" id="JAVDXW010000001">
    <property type="protein sequence ID" value="MDR7302366.1"/>
    <property type="molecule type" value="Genomic_DNA"/>
</dbReference>
<dbReference type="RefSeq" id="WP_310273843.1">
    <property type="nucleotide sequence ID" value="NZ_JAVDXW010000001.1"/>
</dbReference>
<dbReference type="AlphaFoldDB" id="A0AAE4CMF8"/>
<feature type="transmembrane region" description="Helical" evidence="2">
    <location>
        <begin position="226"/>
        <end position="250"/>
    </location>
</feature>
<name>A0AAE4CMF8_9ACTN</name>
<sequence>MTSPQDPWQQNQQPPLGQYPPGQQPPGQYLQQGTPSGGFPQQGGYAQYPQYSQYQYFQYQQLEYQHPQYPGDPRQAGYPQNHPYAAPPVSPHDMAGVPRPKTIEAAFWIAVVVPVLATVMFVVSTFLQREAMNAVLSSTSDPDIQEMAGSVAMVGIGIMVFFYVVLTGLWILFGFKMRAGRNWARVTLTVFAGLWLFVSLLQLMGATSTTITAGGTSTSLDSSGTAMALAYTTAAVSFLAMVVFIVLAYLRPSNWFFQAARRR</sequence>
<keyword evidence="4" id="KW-1185">Reference proteome</keyword>
<dbReference type="Proteomes" id="UP001180845">
    <property type="component" value="Unassembled WGS sequence"/>
</dbReference>